<comment type="caution">
    <text evidence="1">The sequence shown here is derived from an EMBL/GenBank/DDBJ whole genome shotgun (WGS) entry which is preliminary data.</text>
</comment>
<keyword evidence="1" id="KW-0689">Ribosomal protein</keyword>
<dbReference type="Proteomes" id="UP001595191">
    <property type="component" value="Unassembled WGS sequence"/>
</dbReference>
<name>A0ACC7LLX0_9FLAO</name>
<dbReference type="EMBL" id="JBHFPV010000002">
    <property type="protein sequence ID" value="MFH6604241.1"/>
    <property type="molecule type" value="Genomic_DNA"/>
</dbReference>
<reference evidence="1" key="1">
    <citation type="submission" date="2024-09" db="EMBL/GenBank/DDBJ databases">
        <authorList>
            <person name="Liu J."/>
        </authorList>
    </citation>
    <scope>NUCLEOTIDE SEQUENCE</scope>
    <source>
        <strain evidence="1">NBU2967</strain>
    </source>
</reference>
<sequence>MNHYETVFILNPVLSDDQIAETVKKFEDFLIKNGAKMVSKENWGLKKLAYPIQHKKSGFYHLFEFTAPGEVITTYEQEFRRDERVMRFLTVRLDKHAIEWAEKRRTRLKTAKA</sequence>
<proteinExistence type="predicted"/>
<accession>A0ACC7LLX0</accession>
<protein>
    <submittedName>
        <fullName evidence="1">30S ribosomal protein S6</fullName>
    </submittedName>
</protein>
<organism evidence="1 2">
    <name type="scientific">Meishania litoralis</name>
    <dbReference type="NCBI Taxonomy" id="3434685"/>
    <lineage>
        <taxon>Bacteria</taxon>
        <taxon>Pseudomonadati</taxon>
        <taxon>Bacteroidota</taxon>
        <taxon>Flavobacteriia</taxon>
        <taxon>Flavobacteriales</taxon>
        <taxon>Flavobacteriaceae</taxon>
        <taxon>Meishania</taxon>
    </lineage>
</organism>
<evidence type="ECO:0000313" key="1">
    <source>
        <dbReference type="EMBL" id="MFH6604241.1"/>
    </source>
</evidence>
<keyword evidence="2" id="KW-1185">Reference proteome</keyword>
<evidence type="ECO:0000313" key="2">
    <source>
        <dbReference type="Proteomes" id="UP001595191"/>
    </source>
</evidence>
<gene>
    <name evidence="1" type="primary">rpsF</name>
    <name evidence="1" type="ORF">ACEZ3G_12185</name>
</gene>
<keyword evidence="1" id="KW-0687">Ribonucleoprotein</keyword>